<name>A0A1M6YST0_9BACT</name>
<feature type="transmembrane region" description="Helical" evidence="1">
    <location>
        <begin position="114"/>
        <end position="132"/>
    </location>
</feature>
<gene>
    <name evidence="2" type="ORF">SAMN05444266_102463</name>
</gene>
<evidence type="ECO:0000313" key="2">
    <source>
        <dbReference type="EMBL" id="SHL21143.1"/>
    </source>
</evidence>
<feature type="transmembrane region" description="Helical" evidence="1">
    <location>
        <begin position="235"/>
        <end position="252"/>
    </location>
</feature>
<protein>
    <recommendedName>
        <fullName evidence="4">DUF2157 domain-containing protein</fullName>
    </recommendedName>
</protein>
<feature type="transmembrane region" description="Helical" evidence="1">
    <location>
        <begin position="162"/>
        <end position="193"/>
    </location>
</feature>
<feature type="transmembrane region" description="Helical" evidence="1">
    <location>
        <begin position="283"/>
        <end position="302"/>
    </location>
</feature>
<evidence type="ECO:0000313" key="3">
    <source>
        <dbReference type="Proteomes" id="UP000184420"/>
    </source>
</evidence>
<keyword evidence="1" id="KW-1133">Transmembrane helix</keyword>
<keyword evidence="3" id="KW-1185">Reference proteome</keyword>
<keyword evidence="1" id="KW-0472">Membrane</keyword>
<dbReference type="Proteomes" id="UP000184420">
    <property type="component" value="Unassembled WGS sequence"/>
</dbReference>
<organism evidence="2 3">
    <name type="scientific">Chitinophaga jiangningensis</name>
    <dbReference type="NCBI Taxonomy" id="1419482"/>
    <lineage>
        <taxon>Bacteria</taxon>
        <taxon>Pseudomonadati</taxon>
        <taxon>Bacteroidota</taxon>
        <taxon>Chitinophagia</taxon>
        <taxon>Chitinophagales</taxon>
        <taxon>Chitinophagaceae</taxon>
        <taxon>Chitinophaga</taxon>
    </lineage>
</organism>
<reference evidence="2 3" key="1">
    <citation type="submission" date="2016-11" db="EMBL/GenBank/DDBJ databases">
        <authorList>
            <person name="Jaros S."/>
            <person name="Januszkiewicz K."/>
            <person name="Wedrychowicz H."/>
        </authorList>
    </citation>
    <scope>NUCLEOTIDE SEQUENCE [LARGE SCALE GENOMIC DNA]</scope>
    <source>
        <strain evidence="2 3">DSM 27406</strain>
    </source>
</reference>
<evidence type="ECO:0008006" key="4">
    <source>
        <dbReference type="Google" id="ProtNLM"/>
    </source>
</evidence>
<feature type="transmembrane region" description="Helical" evidence="1">
    <location>
        <begin position="81"/>
        <end position="102"/>
    </location>
</feature>
<sequence length="363" mass="39456">MLAYNKTQLDHLEVVAATEQAFKQQLITAEEKDAIIAAHPVAFYTPNFFVRLGIFILTAIIVGFSLGLFTLMMVHGGSDNAFGGLLVFFGVISYVGAELLIREKHHYKSGADDALIYCSGICIVSAFIMFNHGGDSERGIAVIVTMLGAYFSLRFADMLATAAAFAGVIFLLFSFSSSPWLIMAASLGIYLAACNLKNKYYENNAMVLQSLSLLTLYAAGNYFIVREVTEQSQQIFWVSTVLIPLVYLFFGIYRKNRTLLRSGLVLVAAMVFTIRYYHSIAPLEVAMTLAGVAMILIAYILIRYLKTPKNGFTSEEVDEDQAAAVQLESLIIAQTFNKVGAPPKDGFEFGGGDGGGGGASGGY</sequence>
<feature type="transmembrane region" description="Helical" evidence="1">
    <location>
        <begin position="205"/>
        <end position="223"/>
    </location>
</feature>
<feature type="transmembrane region" description="Helical" evidence="1">
    <location>
        <begin position="48"/>
        <end position="69"/>
    </location>
</feature>
<keyword evidence="1" id="KW-0812">Transmembrane</keyword>
<dbReference type="EMBL" id="FRBL01000002">
    <property type="protein sequence ID" value="SHL21143.1"/>
    <property type="molecule type" value="Genomic_DNA"/>
</dbReference>
<dbReference type="AlphaFoldDB" id="A0A1M6YST0"/>
<dbReference type="OrthoDB" id="660047at2"/>
<dbReference type="STRING" id="1419482.SAMN05444266_102463"/>
<proteinExistence type="predicted"/>
<dbReference type="RefSeq" id="WP_073079268.1">
    <property type="nucleotide sequence ID" value="NZ_FRBL01000002.1"/>
</dbReference>
<evidence type="ECO:0000256" key="1">
    <source>
        <dbReference type="SAM" id="Phobius"/>
    </source>
</evidence>
<accession>A0A1M6YST0</accession>
<feature type="transmembrane region" description="Helical" evidence="1">
    <location>
        <begin position="259"/>
        <end position="277"/>
    </location>
</feature>